<dbReference type="Proteomes" id="UP000002247">
    <property type="component" value="Chromosome"/>
</dbReference>
<evidence type="ECO:0000256" key="2">
    <source>
        <dbReference type="ARBA" id="ARBA00022448"/>
    </source>
</evidence>
<evidence type="ECO:0000256" key="3">
    <source>
        <dbReference type="ARBA" id="ARBA00022475"/>
    </source>
</evidence>
<dbReference type="KEGG" id="srt:Srot_1121"/>
<dbReference type="Gene3D" id="1.10.3720.10">
    <property type="entry name" value="MetI-like"/>
    <property type="match status" value="1"/>
</dbReference>
<dbReference type="PANTHER" id="PTHR43386">
    <property type="entry name" value="OLIGOPEPTIDE TRANSPORT SYSTEM PERMEASE PROTEIN APPC"/>
    <property type="match status" value="1"/>
</dbReference>
<evidence type="ECO:0000256" key="6">
    <source>
        <dbReference type="ARBA" id="ARBA00023136"/>
    </source>
</evidence>
<comment type="similarity">
    <text evidence="7">Belongs to the binding-protein-dependent transport system permease family.</text>
</comment>
<keyword evidence="4 7" id="KW-0812">Transmembrane</keyword>
<dbReference type="InterPro" id="IPR000515">
    <property type="entry name" value="MetI-like"/>
</dbReference>
<feature type="transmembrane region" description="Helical" evidence="7">
    <location>
        <begin position="271"/>
        <end position="292"/>
    </location>
</feature>
<keyword evidence="3" id="KW-1003">Cell membrane</keyword>
<dbReference type="HOGENOM" id="CLU_028518_1_4_11"/>
<feature type="transmembrane region" description="Helical" evidence="7">
    <location>
        <begin position="164"/>
        <end position="182"/>
    </location>
</feature>
<dbReference type="SUPFAM" id="SSF161098">
    <property type="entry name" value="MetI-like"/>
    <property type="match status" value="1"/>
</dbReference>
<dbReference type="GO" id="GO:0005886">
    <property type="term" value="C:plasma membrane"/>
    <property type="evidence" value="ECO:0007669"/>
    <property type="project" value="UniProtKB-SubCell"/>
</dbReference>
<dbReference type="STRING" id="640132.Srot_1121"/>
<dbReference type="GO" id="GO:0055085">
    <property type="term" value="P:transmembrane transport"/>
    <property type="evidence" value="ECO:0007669"/>
    <property type="project" value="InterPro"/>
</dbReference>
<dbReference type="OrthoDB" id="9812701at2"/>
<sequence length="303" mass="31971">MTHYVAPEEPEPQAASLAERPAKGYWGETWSQLRRSTKFWVSAAVLLFVLALVAAPDFFSGTDPRSCDLEQSKSPPSAAHPFGVDFQGCDIYSRTVHGARASVEVGVGTALAVFLVGGFVGVLAGYFGGWADGVLSRASEIFAGVPLILAAVVLLKILPQRGVFTIIAILAVFSWPQIARVARAAAAMARSKDYVLAARSLGVSTPKILLRHILPNSLGPIIATTTISLGVFIVAESTLSYMGIGLPPSVVSWGADISSGQARLLEGSAMMFYPAAALGTTVLAFILLGDALRDATDPKARRR</sequence>
<keyword evidence="10" id="KW-1185">Reference proteome</keyword>
<dbReference type="PANTHER" id="PTHR43386:SF6">
    <property type="entry name" value="ABC TRANSPORTER PERMEASE PROTEIN"/>
    <property type="match status" value="1"/>
</dbReference>
<evidence type="ECO:0000256" key="1">
    <source>
        <dbReference type="ARBA" id="ARBA00004651"/>
    </source>
</evidence>
<evidence type="ECO:0000256" key="7">
    <source>
        <dbReference type="RuleBase" id="RU363032"/>
    </source>
</evidence>
<feature type="transmembrane region" description="Helical" evidence="7">
    <location>
        <begin position="110"/>
        <end position="129"/>
    </location>
</feature>
<dbReference type="CDD" id="cd06261">
    <property type="entry name" value="TM_PBP2"/>
    <property type="match status" value="1"/>
</dbReference>
<protein>
    <submittedName>
        <fullName evidence="9">Binding-protein-dependent transport systems inner membrane component</fullName>
    </submittedName>
</protein>
<evidence type="ECO:0000256" key="5">
    <source>
        <dbReference type="ARBA" id="ARBA00022989"/>
    </source>
</evidence>
<keyword evidence="5 7" id="KW-1133">Transmembrane helix</keyword>
<dbReference type="eggNOG" id="COG1173">
    <property type="taxonomic scope" value="Bacteria"/>
</dbReference>
<name>D6ZF70_SEGRD</name>
<dbReference type="PROSITE" id="PS50928">
    <property type="entry name" value="ABC_TM1"/>
    <property type="match status" value="1"/>
</dbReference>
<gene>
    <name evidence="9" type="ordered locus">Srot_1121</name>
</gene>
<feature type="transmembrane region" description="Helical" evidence="7">
    <location>
        <begin position="141"/>
        <end position="158"/>
    </location>
</feature>
<proteinExistence type="inferred from homology"/>
<feature type="transmembrane region" description="Helical" evidence="7">
    <location>
        <begin position="217"/>
        <end position="235"/>
    </location>
</feature>
<organism evidence="9 10">
    <name type="scientific">Segniliparus rotundus (strain ATCC BAA-972 / CDC 1076 / CIP 108378 / DSM 44985 / JCM 13578)</name>
    <dbReference type="NCBI Taxonomy" id="640132"/>
    <lineage>
        <taxon>Bacteria</taxon>
        <taxon>Bacillati</taxon>
        <taxon>Actinomycetota</taxon>
        <taxon>Actinomycetes</taxon>
        <taxon>Mycobacteriales</taxon>
        <taxon>Segniliparaceae</taxon>
        <taxon>Segniliparus</taxon>
    </lineage>
</organism>
<dbReference type="EMBL" id="CP001958">
    <property type="protein sequence ID" value="ADG97594.1"/>
    <property type="molecule type" value="Genomic_DNA"/>
</dbReference>
<dbReference type="InterPro" id="IPR035906">
    <property type="entry name" value="MetI-like_sf"/>
</dbReference>
<comment type="subcellular location">
    <subcellularLocation>
        <location evidence="1 7">Cell membrane</location>
        <topology evidence="1 7">Multi-pass membrane protein</topology>
    </subcellularLocation>
</comment>
<evidence type="ECO:0000259" key="8">
    <source>
        <dbReference type="PROSITE" id="PS50928"/>
    </source>
</evidence>
<feature type="domain" description="ABC transmembrane type-1" evidence="8">
    <location>
        <begin position="99"/>
        <end position="293"/>
    </location>
</feature>
<reference evidence="9 10" key="1">
    <citation type="journal article" date="2010" name="Stand. Genomic Sci.">
        <title>Complete genome sequence of Segniliparus rotundus type strain (CDC 1076).</title>
        <authorList>
            <person name="Sikorski J."/>
            <person name="Lapidus A."/>
            <person name="Copeland A."/>
            <person name="Misra M."/>
            <person name="Glavina Del Rio T."/>
            <person name="Nolan M."/>
            <person name="Lucas S."/>
            <person name="Chen F."/>
            <person name="Tice H."/>
            <person name="Cheng J.F."/>
            <person name="Jando M."/>
            <person name="Schneider S."/>
            <person name="Bruce D."/>
            <person name="Goodwin L."/>
            <person name="Pitluck S."/>
            <person name="Liolios K."/>
            <person name="Mikhailova N."/>
            <person name="Pati A."/>
            <person name="Ivanova N."/>
            <person name="Mavromatis K."/>
            <person name="Chen A."/>
            <person name="Palaniappan K."/>
            <person name="Chertkov O."/>
            <person name="Land M."/>
            <person name="Hauser L."/>
            <person name="Chang Y.J."/>
            <person name="Jeffries C.D."/>
            <person name="Brettin T."/>
            <person name="Detter J.C."/>
            <person name="Han C."/>
            <person name="Rohde M."/>
            <person name="Goker M."/>
            <person name="Bristow J."/>
            <person name="Eisen J.A."/>
            <person name="Markowitz V."/>
            <person name="Hugenholtz P."/>
            <person name="Kyrpides N.C."/>
            <person name="Klenk H.P."/>
        </authorList>
    </citation>
    <scope>NUCLEOTIDE SEQUENCE [LARGE SCALE GENOMIC DNA]</scope>
    <source>
        <strain evidence="10">ATCC BAA-972 / CDC 1076 / CIP 108378 / DSM 44985 / JCM 13578</strain>
    </source>
</reference>
<dbReference type="RefSeq" id="WP_013138050.1">
    <property type="nucleotide sequence ID" value="NC_014168.1"/>
</dbReference>
<evidence type="ECO:0000256" key="4">
    <source>
        <dbReference type="ARBA" id="ARBA00022692"/>
    </source>
</evidence>
<evidence type="ECO:0000313" key="9">
    <source>
        <dbReference type="EMBL" id="ADG97594.1"/>
    </source>
</evidence>
<keyword evidence="6 7" id="KW-0472">Membrane</keyword>
<dbReference type="AlphaFoldDB" id="D6ZF70"/>
<accession>D6ZF70</accession>
<dbReference type="InterPro" id="IPR050366">
    <property type="entry name" value="BP-dependent_transpt_permease"/>
</dbReference>
<feature type="transmembrane region" description="Helical" evidence="7">
    <location>
        <begin position="39"/>
        <end position="59"/>
    </location>
</feature>
<keyword evidence="2 7" id="KW-0813">Transport</keyword>
<dbReference type="Pfam" id="PF00528">
    <property type="entry name" value="BPD_transp_1"/>
    <property type="match status" value="1"/>
</dbReference>
<evidence type="ECO:0000313" key="10">
    <source>
        <dbReference type="Proteomes" id="UP000002247"/>
    </source>
</evidence>